<dbReference type="STRING" id="1073089.A0A1L9RAT3"/>
<dbReference type="Proteomes" id="UP000184383">
    <property type="component" value="Unassembled WGS sequence"/>
</dbReference>
<dbReference type="SUPFAM" id="SSF50998">
    <property type="entry name" value="Quinoprotein alcohol dehydrogenase-like"/>
    <property type="match status" value="1"/>
</dbReference>
<dbReference type="InterPro" id="IPR008271">
    <property type="entry name" value="Ser/Thr_kinase_AS"/>
</dbReference>
<dbReference type="SUPFAM" id="SSF56112">
    <property type="entry name" value="Protein kinase-like (PK-like)"/>
    <property type="match status" value="1"/>
</dbReference>
<evidence type="ECO:0000313" key="9">
    <source>
        <dbReference type="Proteomes" id="UP000184383"/>
    </source>
</evidence>
<dbReference type="InterPro" id="IPR011047">
    <property type="entry name" value="Quinoprotein_ADH-like_sf"/>
</dbReference>
<dbReference type="InterPro" id="IPR015943">
    <property type="entry name" value="WD40/YVTN_repeat-like_dom_sf"/>
</dbReference>
<feature type="region of interest" description="Disordered" evidence="6">
    <location>
        <begin position="445"/>
        <end position="469"/>
    </location>
</feature>
<name>A0A1L9RAT3_ASPWE</name>
<reference evidence="9" key="1">
    <citation type="journal article" date="2017" name="Genome Biol.">
        <title>Comparative genomics reveals high biological diversity and specific adaptations in the industrially and medically important fungal genus Aspergillus.</title>
        <authorList>
            <person name="de Vries R.P."/>
            <person name="Riley R."/>
            <person name="Wiebenga A."/>
            <person name="Aguilar-Osorio G."/>
            <person name="Amillis S."/>
            <person name="Uchima C.A."/>
            <person name="Anderluh G."/>
            <person name="Asadollahi M."/>
            <person name="Askin M."/>
            <person name="Barry K."/>
            <person name="Battaglia E."/>
            <person name="Bayram O."/>
            <person name="Benocci T."/>
            <person name="Braus-Stromeyer S.A."/>
            <person name="Caldana C."/>
            <person name="Canovas D."/>
            <person name="Cerqueira G.C."/>
            <person name="Chen F."/>
            <person name="Chen W."/>
            <person name="Choi C."/>
            <person name="Clum A."/>
            <person name="Dos Santos R.A."/>
            <person name="Damasio A.R."/>
            <person name="Diallinas G."/>
            <person name="Emri T."/>
            <person name="Fekete E."/>
            <person name="Flipphi M."/>
            <person name="Freyberg S."/>
            <person name="Gallo A."/>
            <person name="Gournas C."/>
            <person name="Habgood R."/>
            <person name="Hainaut M."/>
            <person name="Harispe M.L."/>
            <person name="Henrissat B."/>
            <person name="Hilden K.S."/>
            <person name="Hope R."/>
            <person name="Hossain A."/>
            <person name="Karabika E."/>
            <person name="Karaffa L."/>
            <person name="Karanyi Z."/>
            <person name="Krasevec N."/>
            <person name="Kuo A."/>
            <person name="Kusch H."/>
            <person name="LaButti K."/>
            <person name="Lagendijk E.L."/>
            <person name="Lapidus A."/>
            <person name="Levasseur A."/>
            <person name="Lindquist E."/>
            <person name="Lipzen A."/>
            <person name="Logrieco A.F."/>
            <person name="MacCabe A."/>
            <person name="Maekelae M.R."/>
            <person name="Malavazi I."/>
            <person name="Melin P."/>
            <person name="Meyer V."/>
            <person name="Mielnichuk N."/>
            <person name="Miskei M."/>
            <person name="Molnar A.P."/>
            <person name="Mule G."/>
            <person name="Ngan C.Y."/>
            <person name="Orejas M."/>
            <person name="Orosz E."/>
            <person name="Ouedraogo J.P."/>
            <person name="Overkamp K.M."/>
            <person name="Park H.-S."/>
            <person name="Perrone G."/>
            <person name="Piumi F."/>
            <person name="Punt P.J."/>
            <person name="Ram A.F."/>
            <person name="Ramon A."/>
            <person name="Rauscher S."/>
            <person name="Record E."/>
            <person name="Riano-Pachon D.M."/>
            <person name="Robert V."/>
            <person name="Roehrig J."/>
            <person name="Ruller R."/>
            <person name="Salamov A."/>
            <person name="Salih N.S."/>
            <person name="Samson R.A."/>
            <person name="Sandor E."/>
            <person name="Sanguinetti M."/>
            <person name="Schuetze T."/>
            <person name="Sepcic K."/>
            <person name="Shelest E."/>
            <person name="Sherlock G."/>
            <person name="Sophianopoulou V."/>
            <person name="Squina F.M."/>
            <person name="Sun H."/>
            <person name="Susca A."/>
            <person name="Todd R.B."/>
            <person name="Tsang A."/>
            <person name="Unkles S.E."/>
            <person name="van de Wiele N."/>
            <person name="van Rossen-Uffink D."/>
            <person name="Oliveira J.V."/>
            <person name="Vesth T.C."/>
            <person name="Visser J."/>
            <person name="Yu J.-H."/>
            <person name="Zhou M."/>
            <person name="Andersen M.R."/>
            <person name="Archer D.B."/>
            <person name="Baker S.E."/>
            <person name="Benoit I."/>
            <person name="Brakhage A.A."/>
            <person name="Braus G.H."/>
            <person name="Fischer R."/>
            <person name="Frisvad J.C."/>
            <person name="Goldman G.H."/>
            <person name="Houbraken J."/>
            <person name="Oakley B."/>
            <person name="Pocsi I."/>
            <person name="Scazzocchio C."/>
            <person name="Seiboth B."/>
            <person name="vanKuyk P.A."/>
            <person name="Wortman J."/>
            <person name="Dyer P.S."/>
            <person name="Grigoriev I.V."/>
        </authorList>
    </citation>
    <scope>NUCLEOTIDE SEQUENCE [LARGE SCALE GENOMIC DNA]</scope>
    <source>
        <strain evidence="9">DTO 134E9</strain>
    </source>
</reference>
<dbReference type="InterPro" id="IPR000719">
    <property type="entry name" value="Prot_kinase_dom"/>
</dbReference>
<dbReference type="Gene3D" id="2.130.10.10">
    <property type="entry name" value="YVTN repeat-like/Quinoprotein amine dehydrogenase"/>
    <property type="match status" value="2"/>
</dbReference>
<dbReference type="GeneID" id="63749333"/>
<feature type="compositionally biased region" description="Polar residues" evidence="6">
    <location>
        <begin position="372"/>
        <end position="391"/>
    </location>
</feature>
<organism evidence="8 9">
    <name type="scientific">Aspergillus wentii DTO 134E9</name>
    <dbReference type="NCBI Taxonomy" id="1073089"/>
    <lineage>
        <taxon>Eukaryota</taxon>
        <taxon>Fungi</taxon>
        <taxon>Dikarya</taxon>
        <taxon>Ascomycota</taxon>
        <taxon>Pezizomycotina</taxon>
        <taxon>Eurotiomycetes</taxon>
        <taxon>Eurotiomycetidae</taxon>
        <taxon>Eurotiales</taxon>
        <taxon>Aspergillaceae</taxon>
        <taxon>Aspergillus</taxon>
        <taxon>Aspergillus subgen. Cremei</taxon>
    </lineage>
</organism>
<evidence type="ECO:0000256" key="3">
    <source>
        <dbReference type="ARBA" id="ARBA00019599"/>
    </source>
</evidence>
<dbReference type="OrthoDB" id="10252171at2759"/>
<dbReference type="GO" id="GO:0006914">
    <property type="term" value="P:autophagy"/>
    <property type="evidence" value="ECO:0007669"/>
    <property type="project" value="UniProtKB-KW"/>
</dbReference>
<dbReference type="InterPro" id="IPR011009">
    <property type="entry name" value="Kinase-like_dom_sf"/>
</dbReference>
<dbReference type="RefSeq" id="XP_040685644.1">
    <property type="nucleotide sequence ID" value="XM_040833485.1"/>
</dbReference>
<evidence type="ECO:0000256" key="4">
    <source>
        <dbReference type="ARBA" id="ARBA00023006"/>
    </source>
</evidence>
<dbReference type="GO" id="GO:0005524">
    <property type="term" value="F:ATP binding"/>
    <property type="evidence" value="ECO:0007669"/>
    <property type="project" value="InterPro"/>
</dbReference>
<evidence type="ECO:0000259" key="7">
    <source>
        <dbReference type="PROSITE" id="PS50011"/>
    </source>
</evidence>
<dbReference type="SMART" id="SM00220">
    <property type="entry name" value="S_TKc"/>
    <property type="match status" value="1"/>
</dbReference>
<keyword evidence="4" id="KW-0072">Autophagy</keyword>
<feature type="region of interest" description="Disordered" evidence="6">
    <location>
        <begin position="328"/>
        <end position="391"/>
    </location>
</feature>
<dbReference type="PROSITE" id="PS50011">
    <property type="entry name" value="PROTEIN_KINASE_DOM"/>
    <property type="match status" value="1"/>
</dbReference>
<evidence type="ECO:0000256" key="5">
    <source>
        <dbReference type="ARBA" id="ARBA00030237"/>
    </source>
</evidence>
<evidence type="ECO:0000256" key="2">
    <source>
        <dbReference type="ARBA" id="ARBA00018572"/>
    </source>
</evidence>
<protein>
    <recommendedName>
        <fullName evidence="2">Serine/threonine-protein kinase ATG1</fullName>
    </recommendedName>
    <alternativeName>
        <fullName evidence="5">Autophagy-related protein 1</fullName>
    </alternativeName>
    <alternativeName>
        <fullName evidence="3">Serine/threonine-protein kinase atg1</fullName>
    </alternativeName>
</protein>
<accession>A0A1L9RAT3</accession>
<dbReference type="GO" id="GO:0004674">
    <property type="term" value="F:protein serine/threonine kinase activity"/>
    <property type="evidence" value="ECO:0007669"/>
    <property type="project" value="InterPro"/>
</dbReference>
<feature type="compositionally biased region" description="Polar residues" evidence="6">
    <location>
        <begin position="351"/>
        <end position="362"/>
    </location>
</feature>
<sequence>MESSDLIRDSKLETYFNPPLSPGGSYPDLTEHIINGSDPSGQQRVLRREEQWKRQRHIGEGAYGSVWLESCVKGQTKSEFRAVKRIRKVDQGYDRELEAFAKFSHDKYVRCFVESFGWYESLDSIFISMEYLAHGDLHRYLCATSQIPENETKEITYQLLEGLCFMHDNGFIHRDLKPCNVLLKSKPPGIWWVKIGDFGVSKRAAAGTAPSTLKGTLGFLAPELHGYIEATGKKSDSESKAADIWALGETMHQMLTREVTFTTLLDLNRYAQGRMGFPFDRLKHHGVSSDGQQFIRQLMAPTPKERLTAQNAIQQPWVVIGKDPLPNAELALPSPPQPSIATNDPAPASSGKPSNKWSTLEPDSSDIRSTAELPNNPSSVPTRGDSEQPTQDVDMINSFRDVSNGNLGTNISRTSKIAQKLRGKSLRSLSNFEQERRTELTSKPLTVITPTDGPGSSMAKKTSRAQTAESQSLVRKFLRSFKSPQDSADGTLRAESDAEEENIDEQTSQRLLLYRMAPHAERITPDGILNDIRQSADSLSLSRYGEKAISITNYLITTGNIRRESVIEILDTERKDKRQIVLSNEDIYEVMCSPNGRLAASRGMNAIVLWDTSTGSTLHMYRGFGGVQSSPFYDRVQHLWFSPNSRMFGTWANGCIYGWDVDSGKQTFTIPLKSFDCQQINTIAFLPSGEVLAAGVYSRTVTHPPHRPVTAAFLVLFEPDHQTPRYFHEIDILATSDSVYPLGLSTDSTKVAFFFPGYSEIGDIHFFDVSTGEPIWTLCPQSMTPPKPLCRTHALLTTPTVAILATGHYTGLEYITFLSVWDVQTRKFLASRVIYHGSEKACRLSFSRDGSTLVIGGEKGTIILVRADFASLRGKKDTYGYNYMSRQERWLTV</sequence>
<evidence type="ECO:0000256" key="1">
    <source>
        <dbReference type="ARBA" id="ARBA00004623"/>
    </source>
</evidence>
<dbReference type="GO" id="GO:0010506">
    <property type="term" value="P:regulation of autophagy"/>
    <property type="evidence" value="ECO:0007669"/>
    <property type="project" value="InterPro"/>
</dbReference>
<dbReference type="Gene3D" id="1.10.510.10">
    <property type="entry name" value="Transferase(Phosphotransferase) domain 1"/>
    <property type="match status" value="1"/>
</dbReference>
<dbReference type="InterPro" id="IPR045269">
    <property type="entry name" value="Atg1-like"/>
</dbReference>
<dbReference type="EMBL" id="KV878215">
    <property type="protein sequence ID" value="OJJ31967.1"/>
    <property type="molecule type" value="Genomic_DNA"/>
</dbReference>
<feature type="region of interest" description="Disordered" evidence="6">
    <location>
        <begin position="484"/>
        <end position="506"/>
    </location>
</feature>
<dbReference type="GO" id="GO:0034045">
    <property type="term" value="C:phagophore assembly site membrane"/>
    <property type="evidence" value="ECO:0007669"/>
    <property type="project" value="UniProtKB-SubCell"/>
</dbReference>
<dbReference type="Pfam" id="PF00069">
    <property type="entry name" value="Pkinase"/>
    <property type="match status" value="1"/>
</dbReference>
<comment type="subcellular location">
    <subcellularLocation>
        <location evidence="1">Preautophagosomal structure membrane</location>
        <topology evidence="1">Peripheral membrane protein</topology>
    </subcellularLocation>
</comment>
<dbReference type="PANTHER" id="PTHR24348">
    <property type="entry name" value="SERINE/THREONINE-PROTEIN KINASE UNC-51-RELATED"/>
    <property type="match status" value="1"/>
</dbReference>
<dbReference type="PROSITE" id="PS00108">
    <property type="entry name" value="PROTEIN_KINASE_ST"/>
    <property type="match status" value="1"/>
</dbReference>
<dbReference type="AlphaFoldDB" id="A0A1L9RAT3"/>
<gene>
    <name evidence="8" type="ORF">ASPWEDRAFT_30917</name>
</gene>
<evidence type="ECO:0000256" key="6">
    <source>
        <dbReference type="SAM" id="MobiDB-lite"/>
    </source>
</evidence>
<dbReference type="VEuPathDB" id="FungiDB:ASPWEDRAFT_30917"/>
<proteinExistence type="predicted"/>
<evidence type="ECO:0000313" key="8">
    <source>
        <dbReference type="EMBL" id="OJJ31967.1"/>
    </source>
</evidence>
<keyword evidence="9" id="KW-1185">Reference proteome</keyword>
<feature type="domain" description="Protein kinase" evidence="7">
    <location>
        <begin position="52"/>
        <end position="318"/>
    </location>
</feature>